<protein>
    <recommendedName>
        <fullName evidence="2">SET domain-containing protein</fullName>
    </recommendedName>
</protein>
<feature type="compositionally biased region" description="Low complexity" evidence="1">
    <location>
        <begin position="355"/>
        <end position="364"/>
    </location>
</feature>
<accession>A0ABY8UJG7</accession>
<feature type="compositionally biased region" description="Low complexity" evidence="1">
    <location>
        <begin position="533"/>
        <end position="544"/>
    </location>
</feature>
<dbReference type="Proteomes" id="UP001244341">
    <property type="component" value="Chromosome 13b"/>
</dbReference>
<dbReference type="InterPro" id="IPR046341">
    <property type="entry name" value="SET_dom_sf"/>
</dbReference>
<dbReference type="PANTHER" id="PTHR13271">
    <property type="entry name" value="UNCHARACTERIZED PUTATIVE METHYLTRANSFERASE"/>
    <property type="match status" value="1"/>
</dbReference>
<dbReference type="PANTHER" id="PTHR13271:SF137">
    <property type="entry name" value="SET DOMAIN-CONTAINING PROTEIN"/>
    <property type="match status" value="1"/>
</dbReference>
<name>A0ABY8UJG7_TETOB</name>
<keyword evidence="4" id="KW-1185">Reference proteome</keyword>
<organism evidence="3 4">
    <name type="scientific">Tetradesmus obliquus</name>
    <name type="common">Green alga</name>
    <name type="synonym">Acutodesmus obliquus</name>
    <dbReference type="NCBI Taxonomy" id="3088"/>
    <lineage>
        <taxon>Eukaryota</taxon>
        <taxon>Viridiplantae</taxon>
        <taxon>Chlorophyta</taxon>
        <taxon>core chlorophytes</taxon>
        <taxon>Chlorophyceae</taxon>
        <taxon>CS clade</taxon>
        <taxon>Sphaeropleales</taxon>
        <taxon>Scenedesmaceae</taxon>
        <taxon>Tetradesmus</taxon>
    </lineage>
</organism>
<evidence type="ECO:0000313" key="4">
    <source>
        <dbReference type="Proteomes" id="UP001244341"/>
    </source>
</evidence>
<evidence type="ECO:0000313" key="3">
    <source>
        <dbReference type="EMBL" id="WIA21505.1"/>
    </source>
</evidence>
<sequence length="544" mass="58217">MLKQRFACRGRPSQQTRPFLPNAGAFAPHPSRAASQTLAEPVLHSGDVYEQLAHAAGATVATAVGTTQLGRGLIVSRDIDSSRQPLVSVPVQNALVIADDPVGSISIYSDRAHRRWQEVNGELPQLLLEFLQGDARWDIRMAAWLLYVKQMAAQPGSLPLWQAYLGLLPQEQDMCCLLNYSRAEAAELQLPGLVDMCCLLNYSRAEAAELQMPGLVAEAAVQADWAAYLHGKYLHYKSGSLAPLRLSGSLAESLWAISMVRSRTFSEDMAGECLTLMVPYADLANHSFDNNSTFCMARDAKSFQLQSLRPLAAGEELTISYGATKPNAECLRDYGFVVPGNPCDRVHFTRSGEASSSSSSSSSSTIDEEDPLPRLNPVSLLLALSFTGDLSDGDIQPQQHASPLTAEQQLRLARRRSALLSMPIASPPAAASGRNSSSSSSSSSGGGLFGWMDAATQPWTPTGRPDAEPLSAKQVPQERAAVQQLQQLLLQQLSPRSNGCDEQTAVHQGGSRCTAGCALDGIPEQQGLEGRSSDAADGSGAPAQ</sequence>
<evidence type="ECO:0000259" key="2">
    <source>
        <dbReference type="PROSITE" id="PS50280"/>
    </source>
</evidence>
<dbReference type="InterPro" id="IPR050600">
    <property type="entry name" value="SETD3_SETD6_MTase"/>
</dbReference>
<feature type="region of interest" description="Disordered" evidence="1">
    <location>
        <begin position="523"/>
        <end position="544"/>
    </location>
</feature>
<evidence type="ECO:0000256" key="1">
    <source>
        <dbReference type="SAM" id="MobiDB-lite"/>
    </source>
</evidence>
<feature type="region of interest" description="Disordered" evidence="1">
    <location>
        <begin position="425"/>
        <end position="479"/>
    </location>
</feature>
<dbReference type="SUPFAM" id="SSF82199">
    <property type="entry name" value="SET domain"/>
    <property type="match status" value="1"/>
</dbReference>
<feature type="domain" description="SET" evidence="2">
    <location>
        <begin position="242"/>
        <end position="322"/>
    </location>
</feature>
<dbReference type="InterPro" id="IPR001214">
    <property type="entry name" value="SET_dom"/>
</dbReference>
<reference evidence="3 4" key="1">
    <citation type="submission" date="2023-05" db="EMBL/GenBank/DDBJ databases">
        <title>A 100% complete, gapless, phased diploid assembly of the Scenedesmus obliquus UTEX 3031 genome.</title>
        <authorList>
            <person name="Biondi T.C."/>
            <person name="Hanschen E.R."/>
            <person name="Kwon T."/>
            <person name="Eng W."/>
            <person name="Kruse C.P.S."/>
            <person name="Koehler S.I."/>
            <person name="Kunde Y."/>
            <person name="Gleasner C.D."/>
            <person name="You Mak K.T."/>
            <person name="Polle J."/>
            <person name="Hovde B.T."/>
            <person name="Starkenburg S.R."/>
        </authorList>
    </citation>
    <scope>NUCLEOTIDE SEQUENCE [LARGE SCALE GENOMIC DNA]</scope>
    <source>
        <strain evidence="3 4">DOE0152z</strain>
    </source>
</reference>
<dbReference type="Pfam" id="PF00856">
    <property type="entry name" value="SET"/>
    <property type="match status" value="1"/>
</dbReference>
<feature type="region of interest" description="Disordered" evidence="1">
    <location>
        <begin position="1"/>
        <end position="26"/>
    </location>
</feature>
<dbReference type="Gene3D" id="3.90.1410.10">
    <property type="entry name" value="set domain protein methyltransferase, domain 1"/>
    <property type="match status" value="1"/>
</dbReference>
<proteinExistence type="predicted"/>
<feature type="compositionally biased region" description="Low complexity" evidence="1">
    <location>
        <begin position="425"/>
        <end position="443"/>
    </location>
</feature>
<dbReference type="PROSITE" id="PS50280">
    <property type="entry name" value="SET"/>
    <property type="match status" value="1"/>
</dbReference>
<feature type="region of interest" description="Disordered" evidence="1">
    <location>
        <begin position="348"/>
        <end position="372"/>
    </location>
</feature>
<gene>
    <name evidence="3" type="ORF">OEZ85_000708</name>
</gene>
<dbReference type="CDD" id="cd10527">
    <property type="entry name" value="SET_LSMT"/>
    <property type="match status" value="1"/>
</dbReference>
<dbReference type="EMBL" id="CP126220">
    <property type="protein sequence ID" value="WIA21505.1"/>
    <property type="molecule type" value="Genomic_DNA"/>
</dbReference>